<feature type="domain" description="RanBP2-type" evidence="4">
    <location>
        <begin position="318"/>
        <end position="342"/>
    </location>
</feature>
<dbReference type="InterPro" id="IPR033880">
    <property type="entry name" value="SPFH_YdjI"/>
</dbReference>
<evidence type="ECO:0000313" key="5">
    <source>
        <dbReference type="EMBL" id="MEQ2637220.1"/>
    </source>
</evidence>
<dbReference type="InterPro" id="IPR025874">
    <property type="entry name" value="DZR"/>
</dbReference>
<dbReference type="Pfam" id="PF13240">
    <property type="entry name" value="Zn_Ribbon_1"/>
    <property type="match status" value="1"/>
</dbReference>
<dbReference type="InterPro" id="IPR001876">
    <property type="entry name" value="Znf_RanBP2"/>
</dbReference>
<protein>
    <submittedName>
        <fullName evidence="5">SPFH domain-containing protein</fullName>
    </submittedName>
</protein>
<keyword evidence="3" id="KW-0862">Zinc</keyword>
<keyword evidence="6" id="KW-1185">Reference proteome</keyword>
<evidence type="ECO:0000256" key="3">
    <source>
        <dbReference type="ARBA" id="ARBA00022833"/>
    </source>
</evidence>
<dbReference type="EMBL" id="JBBNGS010000003">
    <property type="protein sequence ID" value="MEQ2637220.1"/>
    <property type="molecule type" value="Genomic_DNA"/>
</dbReference>
<feature type="domain" description="RanBP2-type" evidence="4">
    <location>
        <begin position="348"/>
        <end position="369"/>
    </location>
</feature>
<dbReference type="InterPro" id="IPR026870">
    <property type="entry name" value="Zinc_ribbon_dom"/>
</dbReference>
<evidence type="ECO:0000313" key="6">
    <source>
        <dbReference type="Proteomes" id="UP001478817"/>
    </source>
</evidence>
<proteinExistence type="predicted"/>
<dbReference type="Pfam" id="PF13421">
    <property type="entry name" value="Band_7_1"/>
    <property type="match status" value="1"/>
</dbReference>
<gene>
    <name evidence="5" type="ORF">AAAT05_02500</name>
</gene>
<comment type="caution">
    <text evidence="5">The sequence shown here is derived from an EMBL/GenBank/DDBJ whole genome shotgun (WGS) entry which is preliminary data.</text>
</comment>
<evidence type="ECO:0000256" key="2">
    <source>
        <dbReference type="ARBA" id="ARBA00022771"/>
    </source>
</evidence>
<dbReference type="SMART" id="SM00547">
    <property type="entry name" value="ZnF_RBZ"/>
    <property type="match status" value="2"/>
</dbReference>
<dbReference type="PANTHER" id="PTHR37826:SF2">
    <property type="entry name" value="ZINC-RIBBON DOMAIN-CONTAINING PROTEIN"/>
    <property type="match status" value="1"/>
</dbReference>
<evidence type="ECO:0000259" key="4">
    <source>
        <dbReference type="SMART" id="SM00547"/>
    </source>
</evidence>
<dbReference type="Pfam" id="PF12773">
    <property type="entry name" value="DZR"/>
    <property type="match status" value="1"/>
</dbReference>
<sequence length="397" mass="42024">MAVFTNNMEAGSSLDATGAGDSQVSVFVGPCKIKLDTGDSRFAPFRNVTHALTGGSSAFHSVVYFINTNYMNELKWGTTDPIIVQDPEEQVNVHVRAYGLFGVHIEQNDPGLAPIQARKFLVKVVGTRSQYTREELTSFMRAKILEYVPDLLAKSIIERGISVLKISAYLSEFSSLLQERLSAHFDSFGLALDNFSFNSIKPFEDDLAALNQAKIVRQTSILEAQGNAAKMDIESEALARKRAREGFTYQQERGMDVMQSAASNEGGGASGLMGAGMGLGMGVGVGGAFGAGFANLANQAVESMGAGATQPTQPASAQGTACPACGHANPADAKFCLECGTKLERGKACPACGHVNPPEAKFCLECGARLGVPVCPDCGTQLPGGTKFCPNCGRKIQ</sequence>
<keyword evidence="1" id="KW-0479">Metal-binding</keyword>
<evidence type="ECO:0000256" key="1">
    <source>
        <dbReference type="ARBA" id="ARBA00022723"/>
    </source>
</evidence>
<name>A0ABV1IFY1_9ACTN</name>
<dbReference type="RefSeq" id="WP_349181650.1">
    <property type="nucleotide sequence ID" value="NZ_JBBNGS010000003.1"/>
</dbReference>
<dbReference type="CDD" id="cd03408">
    <property type="entry name" value="SPFH_like_u1"/>
    <property type="match status" value="1"/>
</dbReference>
<keyword evidence="2" id="KW-0863">Zinc-finger</keyword>
<organism evidence="5 6">
    <name type="scientific">Paratractidigestivibacter faecalis</name>
    <dbReference type="NCBI Taxonomy" id="2292441"/>
    <lineage>
        <taxon>Bacteria</taxon>
        <taxon>Bacillati</taxon>
        <taxon>Actinomycetota</taxon>
        <taxon>Coriobacteriia</taxon>
        <taxon>Coriobacteriales</taxon>
        <taxon>Atopobiaceae</taxon>
        <taxon>Paratractidigestivibacter</taxon>
    </lineage>
</organism>
<reference evidence="5 6" key="1">
    <citation type="submission" date="2024-04" db="EMBL/GenBank/DDBJ databases">
        <title>Human intestinal bacterial collection.</title>
        <authorList>
            <person name="Pauvert C."/>
            <person name="Hitch T.C.A."/>
            <person name="Clavel T."/>
        </authorList>
    </citation>
    <scope>NUCLEOTIDE SEQUENCE [LARGE SCALE GENOMIC DNA]</scope>
    <source>
        <strain evidence="5 6">CLA-AA-H197</strain>
    </source>
</reference>
<dbReference type="PANTHER" id="PTHR37826">
    <property type="entry name" value="FLOTILLIN BAND_7_5 DOMAIN PROTEIN"/>
    <property type="match status" value="1"/>
</dbReference>
<dbReference type="Proteomes" id="UP001478817">
    <property type="component" value="Unassembled WGS sequence"/>
</dbReference>
<accession>A0ABV1IFY1</accession>